<feature type="region of interest" description="Disordered" evidence="1">
    <location>
        <begin position="95"/>
        <end position="141"/>
    </location>
</feature>
<gene>
    <name evidence="2" type="ORF">PITG_16887</name>
</gene>
<dbReference type="VEuPathDB" id="FungiDB:PITG_16887"/>
<reference evidence="3" key="1">
    <citation type="journal article" date="2009" name="Nature">
        <title>Genome sequence and analysis of the Irish potato famine pathogen Phytophthora infestans.</title>
        <authorList>
            <consortium name="The Broad Institute Genome Sequencing Platform"/>
            <person name="Haas B.J."/>
            <person name="Kamoun S."/>
            <person name="Zody M.C."/>
            <person name="Jiang R.H."/>
            <person name="Handsaker R.E."/>
            <person name="Cano L.M."/>
            <person name="Grabherr M."/>
            <person name="Kodira C.D."/>
            <person name="Raffaele S."/>
            <person name="Torto-Alalibo T."/>
            <person name="Bozkurt T.O."/>
            <person name="Ah-Fong A.M."/>
            <person name="Alvarado L."/>
            <person name="Anderson V.L."/>
            <person name="Armstrong M.R."/>
            <person name="Avrova A."/>
            <person name="Baxter L."/>
            <person name="Beynon J."/>
            <person name="Boevink P.C."/>
            <person name="Bollmann S.R."/>
            <person name="Bos J.I."/>
            <person name="Bulone V."/>
            <person name="Cai G."/>
            <person name="Cakir C."/>
            <person name="Carrington J.C."/>
            <person name="Chawner M."/>
            <person name="Conti L."/>
            <person name="Costanzo S."/>
            <person name="Ewan R."/>
            <person name="Fahlgren N."/>
            <person name="Fischbach M.A."/>
            <person name="Fugelstad J."/>
            <person name="Gilroy E.M."/>
            <person name="Gnerre S."/>
            <person name="Green P.J."/>
            <person name="Grenville-Briggs L.J."/>
            <person name="Griffith J."/>
            <person name="Grunwald N.J."/>
            <person name="Horn K."/>
            <person name="Horner N.R."/>
            <person name="Hu C.H."/>
            <person name="Huitema E."/>
            <person name="Jeong D.H."/>
            <person name="Jones A.M."/>
            <person name="Jones J.D."/>
            <person name="Jones R.W."/>
            <person name="Karlsson E.K."/>
            <person name="Kunjeti S.G."/>
            <person name="Lamour K."/>
            <person name="Liu Z."/>
            <person name="Ma L."/>
            <person name="Maclean D."/>
            <person name="Chibucos M.C."/>
            <person name="McDonald H."/>
            <person name="McWalters J."/>
            <person name="Meijer H.J."/>
            <person name="Morgan W."/>
            <person name="Morris P.F."/>
            <person name="Munro C.A."/>
            <person name="O'Neill K."/>
            <person name="Ospina-Giraldo M."/>
            <person name="Pinzon A."/>
            <person name="Pritchard L."/>
            <person name="Ramsahoye B."/>
            <person name="Ren Q."/>
            <person name="Restrepo S."/>
            <person name="Roy S."/>
            <person name="Sadanandom A."/>
            <person name="Savidor A."/>
            <person name="Schornack S."/>
            <person name="Schwartz D.C."/>
            <person name="Schumann U.D."/>
            <person name="Schwessinger B."/>
            <person name="Seyer L."/>
            <person name="Sharpe T."/>
            <person name="Silvar C."/>
            <person name="Song J."/>
            <person name="Studholme D.J."/>
            <person name="Sykes S."/>
            <person name="Thines M."/>
            <person name="van de Vondervoort P.J."/>
            <person name="Phuntumart V."/>
            <person name="Wawra S."/>
            <person name="Weide R."/>
            <person name="Win J."/>
            <person name="Young C."/>
            <person name="Zhou S."/>
            <person name="Fry W."/>
            <person name="Meyers B.C."/>
            <person name="van West P."/>
            <person name="Ristaino J."/>
            <person name="Govers F."/>
            <person name="Birch P.R."/>
            <person name="Whisson S.C."/>
            <person name="Judelson H.S."/>
            <person name="Nusbaum C."/>
        </authorList>
    </citation>
    <scope>NUCLEOTIDE SEQUENCE [LARGE SCALE GENOMIC DNA]</scope>
    <source>
        <strain evidence="3">T30-4</strain>
    </source>
</reference>
<dbReference type="HOGENOM" id="CLU_051444_2_1_1"/>
<evidence type="ECO:0000313" key="3">
    <source>
        <dbReference type="Proteomes" id="UP000006643"/>
    </source>
</evidence>
<dbReference type="OrthoDB" id="104282at2759"/>
<dbReference type="Proteomes" id="UP000006643">
    <property type="component" value="Unassembled WGS sequence"/>
</dbReference>
<accession>D0NUB9</accession>
<sequence length="418" mass="47799">MITLRPPNYRFLSDSIIGNVEQRRRPSRDLPTDDYRNAKAYADYFQPRQSSWSSERARVPRAVDRTSSTSAPAVIPERDAVAVLGLLSLTSGTKRKRVESPVVSSRKLQCAPVEPSTPQPETDTESLNSEKLESTAKWHEEQQVRREKQVDFMQDDRISHLQKQTLKLREEIETVEYRRREIAALPARQNGWDVAVEYFKLFRYGLQSRKRSSVIKHSDEQLDFLRRTMSPDVLLNTGQGHNAMLRSWKCMSLWFQDVEVTLEGLDRSAAGSLEAITKTSVTITERTLRNAFPRLVSKDGAHFELAQQLRGRRIVMRGLTHFEWDSGRRCFTSVMTHSDLLAPMLHLLGNVEDVAQVFERSTITPDFQWRSMLAAAHQPATLSTHACNGEGLYQGLYAQGHRWLCAAKMVYSNESAFI</sequence>
<dbReference type="OMA" id="HCARTEA"/>
<feature type="compositionally biased region" description="Basic and acidic residues" evidence="1">
    <location>
        <begin position="128"/>
        <end position="141"/>
    </location>
</feature>
<evidence type="ECO:0000313" key="2">
    <source>
        <dbReference type="EMBL" id="EEY65252.1"/>
    </source>
</evidence>
<dbReference type="RefSeq" id="XP_002897316.1">
    <property type="nucleotide sequence ID" value="XM_002897270.1"/>
</dbReference>
<name>D0NUB9_PHYIT</name>
<evidence type="ECO:0000256" key="1">
    <source>
        <dbReference type="SAM" id="MobiDB-lite"/>
    </source>
</evidence>
<dbReference type="AlphaFoldDB" id="D0NUB9"/>
<dbReference type="InParanoid" id="D0NUB9"/>
<dbReference type="GeneID" id="9469444"/>
<keyword evidence="3" id="KW-1185">Reference proteome</keyword>
<dbReference type="EMBL" id="DS028163">
    <property type="protein sequence ID" value="EEY65252.1"/>
    <property type="molecule type" value="Genomic_DNA"/>
</dbReference>
<proteinExistence type="predicted"/>
<dbReference type="eggNOG" id="ENOG502RE93">
    <property type="taxonomic scope" value="Eukaryota"/>
</dbReference>
<dbReference type="KEGG" id="pif:PITG_16887"/>
<organism evidence="2 3">
    <name type="scientific">Phytophthora infestans (strain T30-4)</name>
    <name type="common">Potato late blight agent</name>
    <dbReference type="NCBI Taxonomy" id="403677"/>
    <lineage>
        <taxon>Eukaryota</taxon>
        <taxon>Sar</taxon>
        <taxon>Stramenopiles</taxon>
        <taxon>Oomycota</taxon>
        <taxon>Peronosporomycetes</taxon>
        <taxon>Peronosporales</taxon>
        <taxon>Peronosporaceae</taxon>
        <taxon>Phytophthora</taxon>
    </lineage>
</organism>
<protein>
    <submittedName>
        <fullName evidence="2">Uncharacterized protein</fullName>
    </submittedName>
</protein>